<organism evidence="4 5">
    <name type="scientific">Actinacidiphila alni</name>
    <dbReference type="NCBI Taxonomy" id="380248"/>
    <lineage>
        <taxon>Bacteria</taxon>
        <taxon>Bacillati</taxon>
        <taxon>Actinomycetota</taxon>
        <taxon>Actinomycetes</taxon>
        <taxon>Kitasatosporales</taxon>
        <taxon>Streptomycetaceae</taxon>
        <taxon>Actinacidiphila</taxon>
    </lineage>
</organism>
<dbReference type="InterPro" id="IPR025554">
    <property type="entry name" value="DUF4140"/>
</dbReference>
<evidence type="ECO:0000259" key="2">
    <source>
        <dbReference type="Pfam" id="PF13598"/>
    </source>
</evidence>
<keyword evidence="5" id="KW-1185">Reference proteome</keyword>
<feature type="coiled-coil region" evidence="1">
    <location>
        <begin position="106"/>
        <end position="133"/>
    </location>
</feature>
<dbReference type="EMBL" id="FONG01000010">
    <property type="protein sequence ID" value="SFF24312.1"/>
    <property type="molecule type" value="Genomic_DNA"/>
</dbReference>
<dbReference type="RefSeq" id="WP_093714657.1">
    <property type="nucleotide sequence ID" value="NZ_FONG01000010.1"/>
</dbReference>
<feature type="domain" description="DUF4139" evidence="2">
    <location>
        <begin position="232"/>
        <end position="545"/>
    </location>
</feature>
<feature type="coiled-coil region" evidence="1">
    <location>
        <begin position="173"/>
        <end position="207"/>
    </location>
</feature>
<protein>
    <recommendedName>
        <fullName evidence="6">Mucoidy inhibitor MuiA family protein</fullName>
    </recommendedName>
</protein>
<dbReference type="Pfam" id="PF13598">
    <property type="entry name" value="DUF4139"/>
    <property type="match status" value="1"/>
</dbReference>
<dbReference type="PANTHER" id="PTHR31005">
    <property type="entry name" value="DUF4139 DOMAIN-CONTAINING PROTEIN"/>
    <property type="match status" value="1"/>
</dbReference>
<dbReference type="NCBIfam" id="TIGR02231">
    <property type="entry name" value="mucoidy inhibitor MuiA family protein"/>
    <property type="match status" value="1"/>
</dbReference>
<feature type="domain" description="DUF4140" evidence="3">
    <location>
        <begin position="26"/>
        <end position="136"/>
    </location>
</feature>
<accession>A0A1I2H3Q6</accession>
<sequence>MTTTPDTGAAGAPAEPDALPFPVTAVTCLEDRAQIERVGSAQLTAGVQRLRIGPVTPLTVDRSLRAEIRAADTGEEPDAAGGPRVVDARVVRVYTPAPPGRPGPETSELRREVDSLEREMLQARQLHQRLESSLAVVRQAKADLHRDIVQGAGAGDADPERWADRLERVDEDAETRIGELHRLRRRMHDLEEELRTARGALAATEHEAPVLTAYVELVVEAEQAAPAEIRVVNLVPCALWRPAYRATLAAGRDSVLLETDAFVWQDTGEDWNGVRLSLSTARPTLAAAPPALSDDVLTLRDRTSEERRTVEVDLREEDIATVGGDSPADAGGAAGPLPGLHDGGAVRVLSAPRPVSIPSDRRPHRVHLSAFTADCTTEDGCAPELSPLVVTTARFANTAGHVLLAGPVDLVRDSGYTGRATMTFAGTGEEVRLSFGSQDTFRVVRHTEEHRDTTGLAGINQRTVITREVRLFVSRLDDPGDGAAREVVIRERVPVSEVSAVEVRTLQDRCRPAPDGIDADGIVRYVQHLAPGERREITLVHEISATSAVTGL</sequence>
<reference evidence="4 5" key="1">
    <citation type="submission" date="2016-10" db="EMBL/GenBank/DDBJ databases">
        <authorList>
            <person name="de Groot N.N."/>
        </authorList>
    </citation>
    <scope>NUCLEOTIDE SEQUENCE [LARGE SCALE GENOMIC DNA]</scope>
    <source>
        <strain evidence="4 5">CGMCC 4.3510</strain>
    </source>
</reference>
<dbReference type="OrthoDB" id="9777444at2"/>
<dbReference type="Pfam" id="PF13600">
    <property type="entry name" value="DUF4140"/>
    <property type="match status" value="1"/>
</dbReference>
<dbReference type="PANTHER" id="PTHR31005:SF8">
    <property type="entry name" value="DUF4139 DOMAIN-CONTAINING PROTEIN"/>
    <property type="match status" value="1"/>
</dbReference>
<dbReference type="InterPro" id="IPR011935">
    <property type="entry name" value="CHP02231"/>
</dbReference>
<evidence type="ECO:0000256" key="1">
    <source>
        <dbReference type="SAM" id="Coils"/>
    </source>
</evidence>
<evidence type="ECO:0000313" key="5">
    <source>
        <dbReference type="Proteomes" id="UP000199323"/>
    </source>
</evidence>
<proteinExistence type="predicted"/>
<evidence type="ECO:0008006" key="6">
    <source>
        <dbReference type="Google" id="ProtNLM"/>
    </source>
</evidence>
<dbReference type="Proteomes" id="UP000199323">
    <property type="component" value="Unassembled WGS sequence"/>
</dbReference>
<name>A0A1I2H3Q6_9ACTN</name>
<gene>
    <name evidence="4" type="ORF">SAMN05216251_11063</name>
</gene>
<evidence type="ECO:0000313" key="4">
    <source>
        <dbReference type="EMBL" id="SFF24312.1"/>
    </source>
</evidence>
<evidence type="ECO:0000259" key="3">
    <source>
        <dbReference type="Pfam" id="PF13600"/>
    </source>
</evidence>
<dbReference type="STRING" id="380248.SAMN05216251_11063"/>
<keyword evidence="1" id="KW-0175">Coiled coil</keyword>
<dbReference type="AlphaFoldDB" id="A0A1I2H3Q6"/>
<dbReference type="InterPro" id="IPR037291">
    <property type="entry name" value="DUF4139"/>
</dbReference>